<accession>A0A8S5RN90</accession>
<organism evidence="1">
    <name type="scientific">virus sp. ctJpG3</name>
    <dbReference type="NCBI Taxonomy" id="2825812"/>
    <lineage>
        <taxon>Viruses</taxon>
    </lineage>
</organism>
<protein>
    <submittedName>
        <fullName evidence="1">Uncharacterized protein</fullName>
    </submittedName>
</protein>
<dbReference type="EMBL" id="BK059125">
    <property type="protein sequence ID" value="DAE32610.1"/>
    <property type="molecule type" value="Genomic_DNA"/>
</dbReference>
<reference evidence="1" key="1">
    <citation type="journal article" date="2021" name="Proc. Natl. Acad. Sci. U.S.A.">
        <title>A Catalog of Tens of Thousands of Viruses from Human Metagenomes Reveals Hidden Associations with Chronic Diseases.</title>
        <authorList>
            <person name="Tisza M.J."/>
            <person name="Buck C.B."/>
        </authorList>
    </citation>
    <scope>NUCLEOTIDE SEQUENCE</scope>
    <source>
        <strain evidence="1">CtJpG3</strain>
    </source>
</reference>
<name>A0A8S5RN90_9VIRU</name>
<proteinExistence type="predicted"/>
<sequence length="119" mass="13623">MKKLEPYENQMMYLVGGSRLPSTPGERELEHKCNPHPNDWIDGIYDFNKLPFAVIMQKGLVTQAEEERRKGRYGYLSDLIPSFGGSDAPYFADMILEPIEKFNATHFPDGREKNKAVTV</sequence>
<evidence type="ECO:0000313" key="1">
    <source>
        <dbReference type="EMBL" id="DAE32610.1"/>
    </source>
</evidence>